<feature type="domain" description="Peptidase metallopeptidase" evidence="6">
    <location>
        <begin position="78"/>
        <end position="249"/>
    </location>
</feature>
<dbReference type="RefSeq" id="WP_073598638.1">
    <property type="nucleotide sequence ID" value="NZ_MRCB01000004.1"/>
</dbReference>
<gene>
    <name evidence="7" type="ORF">NIES593_05575</name>
</gene>
<dbReference type="GO" id="GO:0004222">
    <property type="term" value="F:metalloendopeptidase activity"/>
    <property type="evidence" value="ECO:0007669"/>
    <property type="project" value="InterPro"/>
</dbReference>
<accession>A0A1U7HNT7</accession>
<name>A0A1U7HNT7_9CYAN</name>
<evidence type="ECO:0000259" key="6">
    <source>
        <dbReference type="SMART" id="SM00235"/>
    </source>
</evidence>
<keyword evidence="5" id="KW-1133">Transmembrane helix</keyword>
<sequence>MSPNSSNSPHSPYPIAIGVAIAIGILVILLEFRGVEAKDSNSFLPPLQVHLLPPTLAQWQVLSKAGDYFSEVKPTAAGYLVWSEFPIKVYLDRPENLQDSSASNRRFQQWTNAVAEAIREWNAYLPLIEVKQPELADIAIERYLPPLGVQIDRETGRIKRFRARSAQTRCEFYIRAGNPPILSHRMTILINPGLSDRSILSAARHELGHALGIWGHSRVETDIMYFSQVRTPPSISPRDINTLKKVYQQPTRLGWALPLNNSSPYKKR</sequence>
<dbReference type="Proteomes" id="UP000186868">
    <property type="component" value="Unassembled WGS sequence"/>
</dbReference>
<dbReference type="InterPro" id="IPR024079">
    <property type="entry name" value="MetalloPept_cat_dom_sf"/>
</dbReference>
<feature type="transmembrane region" description="Helical" evidence="5">
    <location>
        <begin position="12"/>
        <end position="32"/>
    </location>
</feature>
<dbReference type="SMART" id="SM00235">
    <property type="entry name" value="ZnMc"/>
    <property type="match status" value="1"/>
</dbReference>
<dbReference type="EMBL" id="MRCB01000004">
    <property type="protein sequence ID" value="OKH25229.1"/>
    <property type="molecule type" value="Genomic_DNA"/>
</dbReference>
<dbReference type="Pfam" id="PF00413">
    <property type="entry name" value="Peptidase_M10"/>
    <property type="match status" value="1"/>
</dbReference>
<evidence type="ECO:0000256" key="3">
    <source>
        <dbReference type="ARBA" id="ARBA00022801"/>
    </source>
</evidence>
<keyword evidence="5" id="KW-0472">Membrane</keyword>
<dbReference type="OrthoDB" id="9786975at2"/>
<dbReference type="GO" id="GO:0008270">
    <property type="term" value="F:zinc ion binding"/>
    <property type="evidence" value="ECO:0007669"/>
    <property type="project" value="InterPro"/>
</dbReference>
<dbReference type="AlphaFoldDB" id="A0A1U7HNT7"/>
<evidence type="ECO:0000313" key="8">
    <source>
        <dbReference type="Proteomes" id="UP000186868"/>
    </source>
</evidence>
<reference evidence="7 8" key="1">
    <citation type="submission" date="2016-11" db="EMBL/GenBank/DDBJ databases">
        <title>Draft Genome Sequences of Nine Cyanobacterial Strains from Diverse Habitats.</title>
        <authorList>
            <person name="Zhu T."/>
            <person name="Hou S."/>
            <person name="Lu X."/>
            <person name="Hess W.R."/>
        </authorList>
    </citation>
    <scope>NUCLEOTIDE SEQUENCE [LARGE SCALE GENOMIC DNA]</scope>
    <source>
        <strain evidence="7 8">NIES-593</strain>
    </source>
</reference>
<keyword evidence="4" id="KW-0862">Zinc</keyword>
<comment type="caution">
    <text evidence="7">The sequence shown here is derived from an EMBL/GenBank/DDBJ whole genome shotgun (WGS) entry which is preliminary data.</text>
</comment>
<organism evidence="7 8">
    <name type="scientific">Hydrococcus rivularis NIES-593</name>
    <dbReference type="NCBI Taxonomy" id="1921803"/>
    <lineage>
        <taxon>Bacteria</taxon>
        <taxon>Bacillati</taxon>
        <taxon>Cyanobacteriota</taxon>
        <taxon>Cyanophyceae</taxon>
        <taxon>Pleurocapsales</taxon>
        <taxon>Hydrococcaceae</taxon>
        <taxon>Hydrococcus</taxon>
    </lineage>
</organism>
<keyword evidence="2" id="KW-0479">Metal-binding</keyword>
<evidence type="ECO:0000256" key="5">
    <source>
        <dbReference type="SAM" id="Phobius"/>
    </source>
</evidence>
<dbReference type="GO" id="GO:0031012">
    <property type="term" value="C:extracellular matrix"/>
    <property type="evidence" value="ECO:0007669"/>
    <property type="project" value="InterPro"/>
</dbReference>
<keyword evidence="8" id="KW-1185">Reference proteome</keyword>
<evidence type="ECO:0000256" key="2">
    <source>
        <dbReference type="ARBA" id="ARBA00022723"/>
    </source>
</evidence>
<dbReference type="InterPro" id="IPR006026">
    <property type="entry name" value="Peptidase_Metallo"/>
</dbReference>
<dbReference type="Gene3D" id="3.40.390.10">
    <property type="entry name" value="Collagenase (Catalytic Domain)"/>
    <property type="match status" value="1"/>
</dbReference>
<dbReference type="SUPFAM" id="SSF55486">
    <property type="entry name" value="Metalloproteases ('zincins'), catalytic domain"/>
    <property type="match status" value="1"/>
</dbReference>
<evidence type="ECO:0000256" key="1">
    <source>
        <dbReference type="ARBA" id="ARBA00022670"/>
    </source>
</evidence>
<evidence type="ECO:0000256" key="4">
    <source>
        <dbReference type="ARBA" id="ARBA00022833"/>
    </source>
</evidence>
<proteinExistence type="predicted"/>
<protein>
    <submittedName>
        <fullName evidence="7">Peptidase</fullName>
    </submittedName>
</protein>
<keyword evidence="1" id="KW-0645">Protease</keyword>
<dbReference type="GO" id="GO:0006508">
    <property type="term" value="P:proteolysis"/>
    <property type="evidence" value="ECO:0007669"/>
    <property type="project" value="UniProtKB-KW"/>
</dbReference>
<keyword evidence="5" id="KW-0812">Transmembrane</keyword>
<dbReference type="CDD" id="cd04279">
    <property type="entry name" value="ZnMc_MMP_like_1"/>
    <property type="match status" value="1"/>
</dbReference>
<dbReference type="InterPro" id="IPR001818">
    <property type="entry name" value="Pept_M10_metallopeptidase"/>
</dbReference>
<dbReference type="STRING" id="1921803.NIES593_05575"/>
<keyword evidence="3" id="KW-0378">Hydrolase</keyword>
<evidence type="ECO:0000313" key="7">
    <source>
        <dbReference type="EMBL" id="OKH25229.1"/>
    </source>
</evidence>